<name>A0A852YG39_9MICO</name>
<dbReference type="EMBL" id="JACBZY010000001">
    <property type="protein sequence ID" value="NYH00713.1"/>
    <property type="molecule type" value="Genomic_DNA"/>
</dbReference>
<feature type="compositionally biased region" description="Low complexity" evidence="1">
    <location>
        <begin position="178"/>
        <end position="200"/>
    </location>
</feature>
<evidence type="ECO:0000313" key="2">
    <source>
        <dbReference type="EMBL" id="NYH00713.1"/>
    </source>
</evidence>
<gene>
    <name evidence="2" type="ORF">BJ979_003338</name>
</gene>
<dbReference type="RefSeq" id="WP_179569689.1">
    <property type="nucleotide sequence ID" value="NZ_JACBZY010000001.1"/>
</dbReference>
<accession>A0A852YG39</accession>
<sequence>MPAFTTLDFDEFLDADFGRAVSAVGVITGDTGLARQAVEDVLVGLVQRPPARVIENRIAWVVVVASERAEKLARERRRAARGAETADDLSDAHAEGEADAGQPVGESASADPALVIQSQMLQRMRGLPLRARQVGVLSYQLGLSIERIGEGLGVPAPVVSQELQRMRSAVFPPRVATSAPASASASASASPSASAAPSSARGHREAAA</sequence>
<evidence type="ECO:0000313" key="3">
    <source>
        <dbReference type="Proteomes" id="UP000553888"/>
    </source>
</evidence>
<feature type="region of interest" description="Disordered" evidence="1">
    <location>
        <begin position="174"/>
        <end position="208"/>
    </location>
</feature>
<dbReference type="AlphaFoldDB" id="A0A852YG39"/>
<evidence type="ECO:0000256" key="1">
    <source>
        <dbReference type="SAM" id="MobiDB-lite"/>
    </source>
</evidence>
<keyword evidence="2" id="KW-0240">DNA-directed RNA polymerase</keyword>
<protein>
    <submittedName>
        <fullName evidence="2">DNA-directed RNA polymerase specialized sigma24 family protein</fullName>
    </submittedName>
</protein>
<reference evidence="2 3" key="1">
    <citation type="submission" date="2020-07" db="EMBL/GenBank/DDBJ databases">
        <title>Sequencing the genomes of 1000 actinobacteria strains.</title>
        <authorList>
            <person name="Klenk H.-P."/>
        </authorList>
    </citation>
    <scope>NUCLEOTIDE SEQUENCE [LARGE SCALE GENOMIC DNA]</scope>
    <source>
        <strain evidence="2 3">DSM 23141</strain>
    </source>
</reference>
<feature type="region of interest" description="Disordered" evidence="1">
    <location>
        <begin position="77"/>
        <end position="109"/>
    </location>
</feature>
<dbReference type="SUPFAM" id="SSF88659">
    <property type="entry name" value="Sigma3 and sigma4 domains of RNA polymerase sigma factors"/>
    <property type="match status" value="1"/>
</dbReference>
<dbReference type="InterPro" id="IPR036388">
    <property type="entry name" value="WH-like_DNA-bd_sf"/>
</dbReference>
<keyword evidence="2" id="KW-0804">Transcription</keyword>
<dbReference type="Gene3D" id="1.10.10.10">
    <property type="entry name" value="Winged helix-like DNA-binding domain superfamily/Winged helix DNA-binding domain"/>
    <property type="match status" value="1"/>
</dbReference>
<dbReference type="InterPro" id="IPR013324">
    <property type="entry name" value="RNA_pol_sigma_r3/r4-like"/>
</dbReference>
<proteinExistence type="predicted"/>
<dbReference type="Proteomes" id="UP000553888">
    <property type="component" value="Unassembled WGS sequence"/>
</dbReference>
<comment type="caution">
    <text evidence="2">The sequence shown here is derived from an EMBL/GenBank/DDBJ whole genome shotgun (WGS) entry which is preliminary data.</text>
</comment>
<dbReference type="GO" id="GO:0000428">
    <property type="term" value="C:DNA-directed RNA polymerase complex"/>
    <property type="evidence" value="ECO:0007669"/>
    <property type="project" value="UniProtKB-KW"/>
</dbReference>
<keyword evidence="3" id="KW-1185">Reference proteome</keyword>
<organism evidence="2 3">
    <name type="scientific">Schumannella luteola</name>
    <dbReference type="NCBI Taxonomy" id="472059"/>
    <lineage>
        <taxon>Bacteria</taxon>
        <taxon>Bacillati</taxon>
        <taxon>Actinomycetota</taxon>
        <taxon>Actinomycetes</taxon>
        <taxon>Micrococcales</taxon>
        <taxon>Microbacteriaceae</taxon>
        <taxon>Schumannella</taxon>
    </lineage>
</organism>